<evidence type="ECO:0000313" key="3">
    <source>
        <dbReference type="EMBL" id="EYE88526.1"/>
    </source>
</evidence>
<gene>
    <name evidence="3" type="ORF">Q428_07560</name>
</gene>
<dbReference type="EMBL" id="AZQP01000019">
    <property type="protein sequence ID" value="EYE88526.1"/>
    <property type="molecule type" value="Genomic_DNA"/>
</dbReference>
<protein>
    <submittedName>
        <fullName evidence="3">Stage V sporulation protein R</fullName>
    </submittedName>
</protein>
<dbReference type="Pfam" id="PF24755">
    <property type="entry name" value="SpoVR_C"/>
    <property type="match status" value="1"/>
</dbReference>
<dbReference type="InterPro" id="IPR057008">
    <property type="entry name" value="SpoVR-like_C"/>
</dbReference>
<comment type="caution">
    <text evidence="3">The sequence shown here is derived from an EMBL/GenBank/DDBJ whole genome shotgun (WGS) entry which is preliminary data.</text>
</comment>
<reference evidence="3 4" key="1">
    <citation type="journal article" date="2014" name="Genome Announc.">
        <title>Draft Genome Sequence of Fervidicella metallireducens Strain AeBT, an Iron-Reducing Thermoanaerobe from the Great Artesian Basin.</title>
        <authorList>
            <person name="Patel B.K."/>
        </authorList>
    </citation>
    <scope>NUCLEOTIDE SEQUENCE [LARGE SCALE GENOMIC DNA]</scope>
    <source>
        <strain evidence="3 4">AeB</strain>
    </source>
</reference>
<accession>A0A017RVA8</accession>
<sequence length="455" mass="53953">MEYTIKELEKWNKNIEEVAIKFGLDYYNQEFEIIGYKDMIGYEAYVGMPSRYPHWSFGKAYERNLMLYKFNLTGLPYEMVINSNPCLAYLMKENTLLLQILTMAHVYGHNDFFKNNRLFKEGTSADYTLEMFKRHGDLIRSYINDPSIGYESVEKILNAAHAIKLQISRNVGIKRLSEEDIKREILEEYKKKSERRSDIEPIQKTDPPDVNKIPLQPEEDIMYFISKYGELTEWERNILDIVREETLYFIPQIETKIMNEGWASYWHYNILKEINLPSSLYLEFIKRHNDVIAPVRGGLNPYFLGFKMFEDIEKRYGRDKIFEVRSMERDESFIRRYLTQDLCSELNLFEYMKRGNFYIIEEVSDEEGWENIRNTLCNSCGMGMVPYIQVVDMSKKDKTLTLQHVYDGRELNLEYAQATVKHIVDLWGHTVILNTKLDGKETKIICNENKNLSRA</sequence>
<dbReference type="InterPro" id="IPR007390">
    <property type="entry name" value="Spore_V_R"/>
</dbReference>
<feature type="domain" description="SpoVR protein-like N-terminal" evidence="1">
    <location>
        <begin position="3"/>
        <end position="383"/>
    </location>
</feature>
<evidence type="ECO:0000259" key="2">
    <source>
        <dbReference type="Pfam" id="PF24755"/>
    </source>
</evidence>
<name>A0A017RVA8_9CLOT</name>
<dbReference type="AlphaFoldDB" id="A0A017RVA8"/>
<feature type="domain" description="SpoVR-like C-terminal" evidence="2">
    <location>
        <begin position="386"/>
        <end position="436"/>
    </location>
</feature>
<dbReference type="Pfam" id="PF04293">
    <property type="entry name" value="SpoVR"/>
    <property type="match status" value="1"/>
</dbReference>
<keyword evidence="4" id="KW-1185">Reference proteome</keyword>
<dbReference type="PANTHER" id="PTHR30029">
    <property type="entry name" value="STAGE V SPORULATION PROTEIN R"/>
    <property type="match status" value="1"/>
</dbReference>
<dbReference type="RefSeq" id="WP_035379578.1">
    <property type="nucleotide sequence ID" value="NZ_AZQP01000019.1"/>
</dbReference>
<evidence type="ECO:0000313" key="4">
    <source>
        <dbReference type="Proteomes" id="UP000019681"/>
    </source>
</evidence>
<dbReference type="PANTHER" id="PTHR30029:SF2">
    <property type="entry name" value="STAGE V SPORULATION PROTEIN R"/>
    <property type="match status" value="1"/>
</dbReference>
<organism evidence="3 4">
    <name type="scientific">Fervidicella metallireducens AeB</name>
    <dbReference type="NCBI Taxonomy" id="1403537"/>
    <lineage>
        <taxon>Bacteria</taxon>
        <taxon>Bacillati</taxon>
        <taxon>Bacillota</taxon>
        <taxon>Clostridia</taxon>
        <taxon>Eubacteriales</taxon>
        <taxon>Clostridiaceae</taxon>
        <taxon>Fervidicella</taxon>
    </lineage>
</organism>
<evidence type="ECO:0000259" key="1">
    <source>
        <dbReference type="Pfam" id="PF04293"/>
    </source>
</evidence>
<proteinExistence type="predicted"/>
<dbReference type="Proteomes" id="UP000019681">
    <property type="component" value="Unassembled WGS sequence"/>
</dbReference>
<dbReference type="OrthoDB" id="9784270at2"/>
<dbReference type="InterPro" id="IPR056174">
    <property type="entry name" value="SpoVR_N"/>
</dbReference>
<dbReference type="STRING" id="1403537.Q428_07560"/>